<gene>
    <name evidence="1" type="ORF">GBA63_22530</name>
</gene>
<keyword evidence="1" id="KW-0614">Plasmid</keyword>
<protein>
    <submittedName>
        <fullName evidence="1">Uncharacterized protein</fullName>
    </submittedName>
</protein>
<geneLocation type="plasmid" evidence="1 2">
    <name>unnamed1</name>
</geneLocation>
<proteinExistence type="predicted"/>
<sequence>MLSITLTRTESYDPLYVVEQATRQAVAQQIAREHADPKNPEALTFHYEKDANSEGDYVDLVISGTEEQRISLVLKRLRAHGYDLECEWASSEAEDPPHCVEIVSSNSGDGALPARAREALEAMGYHHVPLLRDPTADGCYLTAIPETFPNRQEVTLGDSDWTVSVVYR</sequence>
<evidence type="ECO:0000313" key="1">
    <source>
        <dbReference type="EMBL" id="QIN85480.1"/>
    </source>
</evidence>
<evidence type="ECO:0000313" key="2">
    <source>
        <dbReference type="Proteomes" id="UP000501452"/>
    </source>
</evidence>
<dbReference type="AlphaFoldDB" id="A0A6G8QG82"/>
<accession>A0A6G8QG82</accession>
<dbReference type="EMBL" id="CP045120">
    <property type="protein sequence ID" value="QIN85480.1"/>
    <property type="molecule type" value="Genomic_DNA"/>
</dbReference>
<name>A0A6G8QG82_9ACTN</name>
<dbReference type="Proteomes" id="UP000501452">
    <property type="component" value="Plasmid unnamed1"/>
</dbReference>
<dbReference type="KEGG" id="rub:GBA63_22530"/>
<keyword evidence="2" id="KW-1185">Reference proteome</keyword>
<reference evidence="1 2" key="1">
    <citation type="submission" date="2019-10" db="EMBL/GenBank/DDBJ databases">
        <title>Rubrobacter sp nov SCSIO 52090 isolated from a deep-sea sediment in the South China Sea.</title>
        <authorList>
            <person name="Chen R.W."/>
        </authorList>
    </citation>
    <scope>NUCLEOTIDE SEQUENCE [LARGE SCALE GENOMIC DNA]</scope>
    <source>
        <strain evidence="1 2">SCSIO 52909</strain>
        <plasmid evidence="1 2">unnamed1</plasmid>
    </source>
</reference>
<dbReference type="RefSeq" id="WP_166180824.1">
    <property type="nucleotide sequence ID" value="NZ_CP045120.1"/>
</dbReference>
<organism evidence="1 2">
    <name type="scientific">Rubrobacter tropicus</name>
    <dbReference type="NCBI Taxonomy" id="2653851"/>
    <lineage>
        <taxon>Bacteria</taxon>
        <taxon>Bacillati</taxon>
        <taxon>Actinomycetota</taxon>
        <taxon>Rubrobacteria</taxon>
        <taxon>Rubrobacterales</taxon>
        <taxon>Rubrobacteraceae</taxon>
        <taxon>Rubrobacter</taxon>
    </lineage>
</organism>